<feature type="transmembrane region" description="Helical" evidence="2">
    <location>
        <begin position="320"/>
        <end position="338"/>
    </location>
</feature>
<dbReference type="OrthoDB" id="17328at2759"/>
<dbReference type="PANTHER" id="PTHR20948:SF2">
    <property type="entry name" value="TRANSMEMBRANE PROTEIN 164"/>
    <property type="match status" value="1"/>
</dbReference>
<gene>
    <name evidence="3" type="ORF">BCR44DRAFT_1430642</name>
</gene>
<protein>
    <recommendedName>
        <fullName evidence="5">Transmembrane protein</fullName>
    </recommendedName>
</protein>
<dbReference type="AlphaFoldDB" id="A0A1Y2HRG0"/>
<keyword evidence="2" id="KW-0812">Transmembrane</keyword>
<comment type="caution">
    <text evidence="3">The sequence shown here is derived from an EMBL/GenBank/DDBJ whole genome shotgun (WGS) entry which is preliminary data.</text>
</comment>
<proteinExistence type="predicted"/>
<feature type="transmembrane region" description="Helical" evidence="2">
    <location>
        <begin position="378"/>
        <end position="403"/>
    </location>
</feature>
<feature type="region of interest" description="Disordered" evidence="1">
    <location>
        <begin position="174"/>
        <end position="212"/>
    </location>
</feature>
<feature type="transmembrane region" description="Helical" evidence="2">
    <location>
        <begin position="59"/>
        <end position="78"/>
    </location>
</feature>
<evidence type="ECO:0000256" key="1">
    <source>
        <dbReference type="SAM" id="MobiDB-lite"/>
    </source>
</evidence>
<dbReference type="Proteomes" id="UP000193411">
    <property type="component" value="Unassembled WGS sequence"/>
</dbReference>
<keyword evidence="4" id="KW-1185">Reference proteome</keyword>
<reference evidence="3 4" key="1">
    <citation type="submission" date="2016-07" db="EMBL/GenBank/DDBJ databases">
        <title>Pervasive Adenine N6-methylation of Active Genes in Fungi.</title>
        <authorList>
            <consortium name="DOE Joint Genome Institute"/>
            <person name="Mondo S.J."/>
            <person name="Dannebaum R.O."/>
            <person name="Kuo R.C."/>
            <person name="Labutti K."/>
            <person name="Haridas S."/>
            <person name="Kuo A."/>
            <person name="Salamov A."/>
            <person name="Ahrendt S.R."/>
            <person name="Lipzen A."/>
            <person name="Sullivan W."/>
            <person name="Andreopoulos W.B."/>
            <person name="Clum A."/>
            <person name="Lindquist E."/>
            <person name="Daum C."/>
            <person name="Ramamoorthy G.K."/>
            <person name="Gryganskyi A."/>
            <person name="Culley D."/>
            <person name="Magnuson J.K."/>
            <person name="James T.Y."/>
            <person name="O'Malley M.A."/>
            <person name="Stajich J.E."/>
            <person name="Spatafora J.W."/>
            <person name="Visel A."/>
            <person name="Grigoriev I.V."/>
        </authorList>
    </citation>
    <scope>NUCLEOTIDE SEQUENCE [LARGE SCALE GENOMIC DNA]</scope>
    <source>
        <strain evidence="3 4">PL171</strain>
    </source>
</reference>
<evidence type="ECO:0000313" key="4">
    <source>
        <dbReference type="Proteomes" id="UP000193411"/>
    </source>
</evidence>
<feature type="transmembrane region" description="Helical" evidence="2">
    <location>
        <begin position="345"/>
        <end position="372"/>
    </location>
</feature>
<evidence type="ECO:0008006" key="5">
    <source>
        <dbReference type="Google" id="ProtNLM"/>
    </source>
</evidence>
<dbReference type="PANTHER" id="PTHR20948">
    <property type="entry name" value="TRANSMEMBRANE PROTEIN 164"/>
    <property type="match status" value="1"/>
</dbReference>
<accession>A0A1Y2HRG0</accession>
<keyword evidence="2" id="KW-0472">Membrane</keyword>
<organism evidence="3 4">
    <name type="scientific">Catenaria anguillulae PL171</name>
    <dbReference type="NCBI Taxonomy" id="765915"/>
    <lineage>
        <taxon>Eukaryota</taxon>
        <taxon>Fungi</taxon>
        <taxon>Fungi incertae sedis</taxon>
        <taxon>Blastocladiomycota</taxon>
        <taxon>Blastocladiomycetes</taxon>
        <taxon>Blastocladiales</taxon>
        <taxon>Catenariaceae</taxon>
        <taxon>Catenaria</taxon>
    </lineage>
</organism>
<name>A0A1Y2HRG0_9FUNG</name>
<feature type="transmembrane region" description="Helical" evidence="2">
    <location>
        <begin position="236"/>
        <end position="256"/>
    </location>
</feature>
<dbReference type="InterPro" id="IPR026508">
    <property type="entry name" value="TMEM164"/>
</dbReference>
<evidence type="ECO:0000256" key="2">
    <source>
        <dbReference type="SAM" id="Phobius"/>
    </source>
</evidence>
<feature type="transmembrane region" description="Helical" evidence="2">
    <location>
        <begin position="262"/>
        <end position="283"/>
    </location>
</feature>
<keyword evidence="2" id="KW-1133">Transmembrane helix</keyword>
<feature type="transmembrane region" description="Helical" evidence="2">
    <location>
        <begin position="295"/>
        <end position="314"/>
    </location>
</feature>
<evidence type="ECO:0000313" key="3">
    <source>
        <dbReference type="EMBL" id="ORZ37187.1"/>
    </source>
</evidence>
<sequence>MPTTTLAFSSVLLSPLRFVDDVLIHHAAQFLQRVSPLLPGGSPAEAEYWGFWFLSPRQHVYEFVGLNAVFLAALPFIVSATRSRLRTAASIADNARRRASVTGESLLSSVHLLHASLERSARGLVEEASARVQHAREVVNARVEEAKDAVHANVEASKDALNARMSEASALAMELAPPVGSDRESDSEDDEDKGGITTTPAPTPAEYSSGSQLNLGSSAAAVPDHTYHPHTPRLSWLPRAGIPLFLLSTSWLITFQQKYAEGALMFMLQPCHVSCVLLAVLLATPRKMRGRDLLFNLYFPIQWGAVLALVQPDLRTHTTVLHVGNFILEHVLILYRVLPKQTRWAVCSLSFVCMGLYHSALLATLGVFMGMLGRGYRLAMFASAALLTVGMRFGVFELGMAVANRCGLGWWRRWRSGGGGTKTIKVE</sequence>
<dbReference type="EMBL" id="MCFL01000013">
    <property type="protein sequence ID" value="ORZ37187.1"/>
    <property type="molecule type" value="Genomic_DNA"/>
</dbReference>